<dbReference type="InterPro" id="IPR002125">
    <property type="entry name" value="CMP_dCMP_dom"/>
</dbReference>
<dbReference type="InterPro" id="IPR016193">
    <property type="entry name" value="Cytidine_deaminase-like"/>
</dbReference>
<organism evidence="2 3">
    <name type="scientific">Ceratocystis fimbriata f. sp. platani</name>
    <dbReference type="NCBI Taxonomy" id="88771"/>
    <lineage>
        <taxon>Eukaryota</taxon>
        <taxon>Fungi</taxon>
        <taxon>Dikarya</taxon>
        <taxon>Ascomycota</taxon>
        <taxon>Pezizomycotina</taxon>
        <taxon>Sordariomycetes</taxon>
        <taxon>Hypocreomycetidae</taxon>
        <taxon>Microascales</taxon>
        <taxon>Ceratocystidaceae</taxon>
        <taxon>Ceratocystis</taxon>
    </lineage>
</organism>
<dbReference type="AlphaFoldDB" id="A0A0F8DE60"/>
<dbReference type="SUPFAM" id="SSF53927">
    <property type="entry name" value="Cytidine deaminase-like"/>
    <property type="match status" value="1"/>
</dbReference>
<comment type="caution">
    <text evidence="2">The sequence shown here is derived from an EMBL/GenBank/DDBJ whole genome shotgun (WGS) entry which is preliminary data.</text>
</comment>
<evidence type="ECO:0000313" key="3">
    <source>
        <dbReference type="Proteomes" id="UP000034841"/>
    </source>
</evidence>
<dbReference type="Pfam" id="PF00383">
    <property type="entry name" value="dCMP_cyt_deam_1"/>
    <property type="match status" value="1"/>
</dbReference>
<dbReference type="OrthoDB" id="9980836at2759"/>
<dbReference type="Proteomes" id="UP000034841">
    <property type="component" value="Unassembled WGS sequence"/>
</dbReference>
<sequence length="222" mass="24889">MSSIASSSPTAKQLLTSLLSAIEDQIIPLTREGVKSGSKLFGASILSKDLEPLVNATNNERVSPLFHGEIHCIHQFFTQTYPEPAARPDPAECFFLATHEPCSLCLSGITWSGFRRFFFLFTYEDSRDLFSIPYDIDILESVFRVRAPSDTDESLAARPLYNKTNKFFKAEALADLVEQLDDEQDKTFFAAEIQRVKAYYNDLSNTYQAGKTSGAETSSHFK</sequence>
<dbReference type="GO" id="GO:0006139">
    <property type="term" value="P:nucleobase-containing compound metabolic process"/>
    <property type="evidence" value="ECO:0007669"/>
    <property type="project" value="UniProtKB-ARBA"/>
</dbReference>
<dbReference type="EMBL" id="LBBL01000172">
    <property type="protein sequence ID" value="KKF94254.1"/>
    <property type="molecule type" value="Genomic_DNA"/>
</dbReference>
<accession>A0A0F8DE60</accession>
<dbReference type="GO" id="GO:0003824">
    <property type="term" value="F:catalytic activity"/>
    <property type="evidence" value="ECO:0007669"/>
    <property type="project" value="InterPro"/>
</dbReference>
<gene>
    <name evidence="2" type="ORF">CFO_g3411</name>
</gene>
<evidence type="ECO:0000313" key="2">
    <source>
        <dbReference type="EMBL" id="KKF94254.1"/>
    </source>
</evidence>
<proteinExistence type="predicted"/>
<feature type="domain" description="CMP/dCMP-type deaminase" evidence="1">
    <location>
        <begin position="35"/>
        <end position="119"/>
    </location>
</feature>
<evidence type="ECO:0000259" key="1">
    <source>
        <dbReference type="Pfam" id="PF00383"/>
    </source>
</evidence>
<protein>
    <recommendedName>
        <fullName evidence="1">CMP/dCMP-type deaminase domain-containing protein</fullName>
    </recommendedName>
</protein>
<keyword evidence="3" id="KW-1185">Reference proteome</keyword>
<reference evidence="2 3" key="1">
    <citation type="submission" date="2015-04" db="EMBL/GenBank/DDBJ databases">
        <title>Genome sequence of Ceratocystis platani, a major pathogen of plane trees.</title>
        <authorList>
            <person name="Belbahri L."/>
        </authorList>
    </citation>
    <scope>NUCLEOTIDE SEQUENCE [LARGE SCALE GENOMIC DNA]</scope>
    <source>
        <strain evidence="2 3">CFO</strain>
    </source>
</reference>
<name>A0A0F8DE60_CERFI</name>
<dbReference type="Gene3D" id="3.40.140.10">
    <property type="entry name" value="Cytidine Deaminase, domain 2"/>
    <property type="match status" value="1"/>
</dbReference>